<accession>A0A0E0AB87</accession>
<keyword evidence="3" id="KW-1185">Reference proteome</keyword>
<dbReference type="HOGENOM" id="CLU_1311861_0_0_1"/>
<reference evidence="2" key="2">
    <citation type="submission" date="2018-05" db="EMBL/GenBank/DDBJ databases">
        <title>OgluRS3 (Oryza glumaepatula Reference Sequence Version 3).</title>
        <authorList>
            <person name="Zhang J."/>
            <person name="Kudrna D."/>
            <person name="Lee S."/>
            <person name="Talag J."/>
            <person name="Welchert J."/>
            <person name="Wing R.A."/>
        </authorList>
    </citation>
    <scope>NUCLEOTIDE SEQUENCE [LARGE SCALE GENOMIC DNA]</scope>
</reference>
<evidence type="ECO:0000313" key="3">
    <source>
        <dbReference type="Proteomes" id="UP000026961"/>
    </source>
</evidence>
<sequence length="210" mass="21901">MVYLEDRAPAGDVHGRPQSSLSSSPVEEETSGIGCLCFNQVTAVMHVASRVPDGETVMWSTHQIDDESKGPCRSCSLFVGVGDGGGEGAREAEGEGGVLEVEPNAADDSVELRSISTNIAGAAVCAWCFDSRTSRALVFTAAATAVSGASPRERSTRRAASARSSQAMQAADLVPRSLGDDVLGASSLMAAAARWAWCAWPPSQRRRSAV</sequence>
<proteinExistence type="predicted"/>
<dbReference type="Gramene" id="OGLUM06G20440.1">
    <property type="protein sequence ID" value="OGLUM06G20440.1"/>
    <property type="gene ID" value="OGLUM06G20440"/>
</dbReference>
<evidence type="ECO:0000256" key="1">
    <source>
        <dbReference type="SAM" id="MobiDB-lite"/>
    </source>
</evidence>
<dbReference type="AlphaFoldDB" id="A0A0E0AB87"/>
<reference evidence="2" key="1">
    <citation type="submission" date="2015-04" db="UniProtKB">
        <authorList>
            <consortium name="EnsemblPlants"/>
        </authorList>
    </citation>
    <scope>IDENTIFICATION</scope>
</reference>
<feature type="compositionally biased region" description="Basic and acidic residues" evidence="1">
    <location>
        <begin position="1"/>
        <end position="15"/>
    </location>
</feature>
<name>A0A0E0AB87_9ORYZ</name>
<dbReference type="EnsemblPlants" id="OGLUM06G20440.1">
    <property type="protein sequence ID" value="OGLUM06G20440.1"/>
    <property type="gene ID" value="OGLUM06G20440"/>
</dbReference>
<evidence type="ECO:0000313" key="2">
    <source>
        <dbReference type="EnsemblPlants" id="OGLUM06G20440.1"/>
    </source>
</evidence>
<dbReference type="Proteomes" id="UP000026961">
    <property type="component" value="Chromosome 6"/>
</dbReference>
<organism evidence="2">
    <name type="scientific">Oryza glumipatula</name>
    <dbReference type="NCBI Taxonomy" id="40148"/>
    <lineage>
        <taxon>Eukaryota</taxon>
        <taxon>Viridiplantae</taxon>
        <taxon>Streptophyta</taxon>
        <taxon>Embryophyta</taxon>
        <taxon>Tracheophyta</taxon>
        <taxon>Spermatophyta</taxon>
        <taxon>Magnoliopsida</taxon>
        <taxon>Liliopsida</taxon>
        <taxon>Poales</taxon>
        <taxon>Poaceae</taxon>
        <taxon>BOP clade</taxon>
        <taxon>Oryzoideae</taxon>
        <taxon>Oryzeae</taxon>
        <taxon>Oryzinae</taxon>
        <taxon>Oryza</taxon>
    </lineage>
</organism>
<feature type="region of interest" description="Disordered" evidence="1">
    <location>
        <begin position="1"/>
        <end position="28"/>
    </location>
</feature>
<protein>
    <submittedName>
        <fullName evidence="2">Uncharacterized protein</fullName>
    </submittedName>
</protein>